<gene>
    <name evidence="1" type="ORF">THAOC_22624</name>
</gene>
<dbReference type="Proteomes" id="UP000266841">
    <property type="component" value="Unassembled WGS sequence"/>
</dbReference>
<evidence type="ECO:0000313" key="1">
    <source>
        <dbReference type="EMBL" id="EJK57341.1"/>
    </source>
</evidence>
<protein>
    <submittedName>
        <fullName evidence="1">Uncharacterized protein</fullName>
    </submittedName>
</protein>
<organism evidence="1 2">
    <name type="scientific">Thalassiosira oceanica</name>
    <name type="common">Marine diatom</name>
    <dbReference type="NCBI Taxonomy" id="159749"/>
    <lineage>
        <taxon>Eukaryota</taxon>
        <taxon>Sar</taxon>
        <taxon>Stramenopiles</taxon>
        <taxon>Ochrophyta</taxon>
        <taxon>Bacillariophyta</taxon>
        <taxon>Coscinodiscophyceae</taxon>
        <taxon>Thalassiosirophycidae</taxon>
        <taxon>Thalassiosirales</taxon>
        <taxon>Thalassiosiraceae</taxon>
        <taxon>Thalassiosira</taxon>
    </lineage>
</organism>
<dbReference type="AlphaFoldDB" id="K0S8V5"/>
<keyword evidence="2" id="KW-1185">Reference proteome</keyword>
<sequence>RRRPGSLEDRVARLDVRDVDARELSQDLVQHEVEEHLSYVPVALVVARQQAPQSVPHGRQAEMHGPDEIVQAATRAVVHDADVRLPLVYPEVVDEAPDLATSRLDVAPLPDRKQLQ</sequence>
<accession>K0S8V5</accession>
<evidence type="ECO:0000313" key="2">
    <source>
        <dbReference type="Proteomes" id="UP000266841"/>
    </source>
</evidence>
<proteinExistence type="predicted"/>
<dbReference type="EMBL" id="AGNL01028517">
    <property type="protein sequence ID" value="EJK57341.1"/>
    <property type="molecule type" value="Genomic_DNA"/>
</dbReference>
<feature type="non-terminal residue" evidence="1">
    <location>
        <position position="1"/>
    </location>
</feature>
<comment type="caution">
    <text evidence="1">The sequence shown here is derived from an EMBL/GenBank/DDBJ whole genome shotgun (WGS) entry which is preliminary data.</text>
</comment>
<reference evidence="1 2" key="1">
    <citation type="journal article" date="2012" name="Genome Biol.">
        <title>Genome and low-iron response of an oceanic diatom adapted to chronic iron limitation.</title>
        <authorList>
            <person name="Lommer M."/>
            <person name="Specht M."/>
            <person name="Roy A.S."/>
            <person name="Kraemer L."/>
            <person name="Andreson R."/>
            <person name="Gutowska M.A."/>
            <person name="Wolf J."/>
            <person name="Bergner S.V."/>
            <person name="Schilhabel M.B."/>
            <person name="Klostermeier U.C."/>
            <person name="Beiko R.G."/>
            <person name="Rosenstiel P."/>
            <person name="Hippler M."/>
            <person name="Laroche J."/>
        </authorList>
    </citation>
    <scope>NUCLEOTIDE SEQUENCE [LARGE SCALE GENOMIC DNA]</scope>
    <source>
        <strain evidence="1 2">CCMP1005</strain>
    </source>
</reference>
<name>K0S8V5_THAOC</name>